<evidence type="ECO:0000313" key="1">
    <source>
        <dbReference type="EMBL" id="OWK97843.1"/>
    </source>
</evidence>
<dbReference type="EMBL" id="JASZ02000019">
    <property type="protein sequence ID" value="OWK97843.1"/>
    <property type="molecule type" value="Genomic_DNA"/>
</dbReference>
<organism evidence="1 2">
    <name type="scientific">Kaistella haifensis DSM 19056</name>
    <dbReference type="NCBI Taxonomy" id="1450526"/>
    <lineage>
        <taxon>Bacteria</taxon>
        <taxon>Pseudomonadati</taxon>
        <taxon>Bacteroidota</taxon>
        <taxon>Flavobacteriia</taxon>
        <taxon>Flavobacteriales</taxon>
        <taxon>Weeksellaceae</taxon>
        <taxon>Chryseobacterium group</taxon>
        <taxon>Kaistella</taxon>
    </lineage>
</organism>
<dbReference type="InterPro" id="IPR011466">
    <property type="entry name" value="DUF1572"/>
</dbReference>
<dbReference type="Proteomes" id="UP000197587">
    <property type="component" value="Unassembled WGS sequence"/>
</dbReference>
<dbReference type="InterPro" id="IPR034660">
    <property type="entry name" value="DinB/YfiT-like"/>
</dbReference>
<reference evidence="1 2" key="1">
    <citation type="submission" date="2014-01" db="EMBL/GenBank/DDBJ databases">
        <authorList>
            <consortium name="Genome Consortium for Active Teaching"/>
            <person name="Sontag T.C."/>
            <person name="Newman J.D."/>
        </authorList>
    </citation>
    <scope>NUCLEOTIDE SEQUENCE [LARGE SCALE GENOMIC DNA]</scope>
    <source>
        <strain evidence="1 2">DSM 19056</strain>
    </source>
</reference>
<accession>A0A2D0A684</accession>
<name>A0A2D0A684_9FLAO</name>
<dbReference type="RefSeq" id="WP_088264434.1">
    <property type="nucleotide sequence ID" value="NZ_JASZ02000019.1"/>
</dbReference>
<evidence type="ECO:0008006" key="3">
    <source>
        <dbReference type="Google" id="ProtNLM"/>
    </source>
</evidence>
<proteinExistence type="predicted"/>
<dbReference type="Gene3D" id="1.20.120.450">
    <property type="entry name" value="dinb family like domain"/>
    <property type="match status" value="1"/>
</dbReference>
<reference evidence="1 2" key="2">
    <citation type="submission" date="2017-05" db="EMBL/GenBank/DDBJ databases">
        <title>Genome of Chryseobacterium haifense.</title>
        <authorList>
            <person name="Newman J.D."/>
        </authorList>
    </citation>
    <scope>NUCLEOTIDE SEQUENCE [LARGE SCALE GENOMIC DNA]</scope>
    <source>
        <strain evidence="1 2">DSM 19056</strain>
    </source>
</reference>
<sequence length="190" mass="22690">MKELFIKRFQYYKELGDKTFEQLNEQEILWQYNEESNSIATIVKHLSGNMISRWTNFLTEDGEKDWRNRDSEFENSVKTKTETLELWEKGWKILFNALDQINEENLHQTIFIRGEKQSVADAVLRQLAHYPYHIGQIVYIAKMLKNENWKTLSIARNQSKDFNHLMLQQQNSSPVCYANSDEVREDYKAE</sequence>
<keyword evidence="2" id="KW-1185">Reference proteome</keyword>
<dbReference type="Pfam" id="PF07609">
    <property type="entry name" value="DUF1572"/>
    <property type="match status" value="1"/>
</dbReference>
<protein>
    <recommendedName>
        <fullName evidence="3">DUF1572 domain-containing protein</fullName>
    </recommendedName>
</protein>
<dbReference type="AlphaFoldDB" id="A0A2D0A684"/>
<dbReference type="SUPFAM" id="SSF109854">
    <property type="entry name" value="DinB/YfiT-like putative metalloenzymes"/>
    <property type="match status" value="1"/>
</dbReference>
<comment type="caution">
    <text evidence="1">The sequence shown here is derived from an EMBL/GenBank/DDBJ whole genome shotgun (WGS) entry which is preliminary data.</text>
</comment>
<gene>
    <name evidence="1" type="ORF">AP75_09355</name>
</gene>
<evidence type="ECO:0000313" key="2">
    <source>
        <dbReference type="Proteomes" id="UP000197587"/>
    </source>
</evidence>